<dbReference type="InterPro" id="IPR030395">
    <property type="entry name" value="GP_PDE_dom"/>
</dbReference>
<dbReference type="Proteomes" id="UP000235803">
    <property type="component" value="Unassembled WGS sequence"/>
</dbReference>
<feature type="transmembrane region" description="Helical" evidence="1">
    <location>
        <begin position="169"/>
        <end position="192"/>
    </location>
</feature>
<keyword evidence="1" id="KW-0812">Transmembrane</keyword>
<dbReference type="OrthoDB" id="9795622at2"/>
<keyword evidence="4" id="KW-1185">Reference proteome</keyword>
<evidence type="ECO:0000313" key="4">
    <source>
        <dbReference type="Proteomes" id="UP000235803"/>
    </source>
</evidence>
<dbReference type="Pfam" id="PF03009">
    <property type="entry name" value="GDPD"/>
    <property type="match status" value="1"/>
</dbReference>
<dbReference type="GO" id="GO:0006629">
    <property type="term" value="P:lipid metabolic process"/>
    <property type="evidence" value="ECO:0007669"/>
    <property type="project" value="InterPro"/>
</dbReference>
<feature type="transmembrane region" description="Helical" evidence="1">
    <location>
        <begin position="120"/>
        <end position="149"/>
    </location>
</feature>
<protein>
    <submittedName>
        <fullName evidence="3">Glycerophosphodiester phosphodiesterase</fullName>
    </submittedName>
</protein>
<feature type="domain" description="GP-PDE" evidence="2">
    <location>
        <begin position="351"/>
        <end position="606"/>
    </location>
</feature>
<feature type="transmembrane region" description="Helical" evidence="1">
    <location>
        <begin position="268"/>
        <end position="301"/>
    </location>
</feature>
<evidence type="ECO:0000256" key="1">
    <source>
        <dbReference type="SAM" id="Phobius"/>
    </source>
</evidence>
<accession>A0A2N7TU83</accession>
<dbReference type="InterPro" id="IPR017946">
    <property type="entry name" value="PLC-like_Pdiesterase_TIM-brl"/>
</dbReference>
<dbReference type="Pfam" id="PF10110">
    <property type="entry name" value="GPDPase_memb"/>
    <property type="match status" value="1"/>
</dbReference>
<evidence type="ECO:0000259" key="2">
    <source>
        <dbReference type="PROSITE" id="PS51704"/>
    </source>
</evidence>
<sequence length="628" mass="69946">MVLTPRTLGVDVLHTLREHLRPLVAYHLFFTLLASSLLLPAVAWTLTGLLRRFDRPVITNAELMNLLLSPGGIFWLLAAIGLTFLVLYLQQAGMILVAIRRRDNHYQLAFVALWQTLRRLPALSGLVVVQVGAHLLLVIPVALLLGWLHGVFIGGLDPYYVLRVRPPALWQYLGVAVPLAAGWAFVAAMLYFRWILALPIVTLENLSPMAALARSRELTRGRKGQVAMTVIVMLLVIIALPFVASGIFDRLFTPMLWWLPERNAVLIPAMLAYVTGYVLVTLAIAFIGIAANALLSACLYLRLAHREPRPAPPPPDAHPGRLAWGVEMAVVLFALVQAWWVVNSFELRDDVTIIAHRGSSMAAPENTLSAIERAIEDRAHYVEIDVRLTGDGEVVVYHDRSLQRLTGDPRNVHELTLDELQQFDVGSWFGDAYVGERIPTLDEALATVRGRNALMIDMKPNPGEEVALVEAVIASLRHEAASRRVCHDLTAPGWSTGHCGDPDVIGETRLAVMSPWVVEEVKRREPELRVTLLAQLVMPGTLERRGFDALGLRHNRITENEIRLANLFGYEVHAWTVNDSARMSQIIDLGANAIITDYPERLTELIDDRRELGDGALLLVKLRNWLRG</sequence>
<keyword evidence="1" id="KW-0472">Membrane</keyword>
<dbReference type="SUPFAM" id="SSF51695">
    <property type="entry name" value="PLC-like phosphodiesterases"/>
    <property type="match status" value="1"/>
</dbReference>
<dbReference type="GO" id="GO:0008081">
    <property type="term" value="F:phosphoric diester hydrolase activity"/>
    <property type="evidence" value="ECO:0007669"/>
    <property type="project" value="InterPro"/>
</dbReference>
<dbReference type="AlphaFoldDB" id="A0A2N7TU83"/>
<dbReference type="InterPro" id="IPR018476">
    <property type="entry name" value="GlyceroP-diester-Pdiesterase_M"/>
</dbReference>
<feature type="transmembrane region" description="Helical" evidence="1">
    <location>
        <begin position="226"/>
        <end position="248"/>
    </location>
</feature>
<comment type="caution">
    <text evidence="3">The sequence shown here is derived from an EMBL/GenBank/DDBJ whole genome shotgun (WGS) entry which is preliminary data.</text>
</comment>
<dbReference type="PANTHER" id="PTHR46211">
    <property type="entry name" value="GLYCEROPHOSPHORYL DIESTER PHOSPHODIESTERASE"/>
    <property type="match status" value="1"/>
</dbReference>
<keyword evidence="1" id="KW-1133">Transmembrane helix</keyword>
<feature type="transmembrane region" description="Helical" evidence="1">
    <location>
        <begin position="23"/>
        <end position="46"/>
    </location>
</feature>
<reference evidence="3 4" key="1">
    <citation type="submission" date="2018-01" db="EMBL/GenBank/DDBJ databases">
        <title>Halomonas endophytica sp. nov., isolated from storage liquid in the stems of Populus euphratica.</title>
        <authorList>
            <person name="Chen C."/>
        </authorList>
    </citation>
    <scope>NUCLEOTIDE SEQUENCE [LARGE SCALE GENOMIC DNA]</scope>
    <source>
        <strain evidence="3 4">MC28</strain>
    </source>
</reference>
<dbReference type="Gene3D" id="3.20.20.190">
    <property type="entry name" value="Phosphatidylinositol (PI) phosphodiesterase"/>
    <property type="match status" value="1"/>
</dbReference>
<gene>
    <name evidence="3" type="ORF">C1H69_22755</name>
</gene>
<dbReference type="PROSITE" id="PS51704">
    <property type="entry name" value="GP_PDE"/>
    <property type="match status" value="1"/>
</dbReference>
<organism evidence="3 4">
    <name type="scientific">Billgrantia endophytica</name>
    <dbReference type="NCBI Taxonomy" id="2033802"/>
    <lineage>
        <taxon>Bacteria</taxon>
        <taxon>Pseudomonadati</taxon>
        <taxon>Pseudomonadota</taxon>
        <taxon>Gammaproteobacteria</taxon>
        <taxon>Oceanospirillales</taxon>
        <taxon>Halomonadaceae</taxon>
        <taxon>Billgrantia</taxon>
    </lineage>
</organism>
<evidence type="ECO:0000313" key="3">
    <source>
        <dbReference type="EMBL" id="PMR71759.1"/>
    </source>
</evidence>
<name>A0A2N7TU83_9GAMM</name>
<proteinExistence type="predicted"/>
<dbReference type="PANTHER" id="PTHR46211:SF1">
    <property type="entry name" value="GLYCEROPHOSPHODIESTER PHOSPHODIESTERASE, CYTOPLASMIC"/>
    <property type="match status" value="1"/>
</dbReference>
<feature type="transmembrane region" description="Helical" evidence="1">
    <location>
        <begin position="73"/>
        <end position="99"/>
    </location>
</feature>
<dbReference type="EMBL" id="PNRF01000050">
    <property type="protein sequence ID" value="PMR71759.1"/>
    <property type="molecule type" value="Genomic_DNA"/>
</dbReference>
<feature type="transmembrane region" description="Helical" evidence="1">
    <location>
        <begin position="322"/>
        <end position="342"/>
    </location>
</feature>